<keyword evidence="3" id="KW-1185">Reference proteome</keyword>
<dbReference type="EMBL" id="JACKWY010000010">
    <property type="protein sequence ID" value="MBB6716056.1"/>
    <property type="molecule type" value="Genomic_DNA"/>
</dbReference>
<dbReference type="EMBL" id="FNJM01000001">
    <property type="protein sequence ID" value="SDO91902.1"/>
    <property type="molecule type" value="Genomic_DNA"/>
</dbReference>
<protein>
    <submittedName>
        <fullName evidence="2">Uncharacterized protein</fullName>
    </submittedName>
</protein>
<dbReference type="RefSeq" id="WP_089966094.1">
    <property type="nucleotide sequence ID" value="NZ_CP071376.1"/>
</dbReference>
<gene>
    <name evidence="1" type="ORF">H7E68_15225</name>
    <name evidence="2" type="ORF">SAMN04488529_101825</name>
</gene>
<dbReference type="Proteomes" id="UP000198597">
    <property type="component" value="Unassembled WGS sequence"/>
</dbReference>
<evidence type="ECO:0000313" key="4">
    <source>
        <dbReference type="Proteomes" id="UP000585258"/>
    </source>
</evidence>
<accession>A0A1H0NGL3</accession>
<sequence length="134" mass="16077">MIKVKLEKNNDKEPILKLGIKEKDLNIYKFLKRSLMDSKKLTGIYNYEVPLRYFIPIFNNLPKENLLIDKNSILSYLEFSDDFDEKYYYTLTANAKYMRLWREENCPNIYKVSINIDSMSIEKEIAFQKVKLNI</sequence>
<dbReference type="OrthoDB" id="1904586at2"/>
<dbReference type="Proteomes" id="UP000585258">
    <property type="component" value="Unassembled WGS sequence"/>
</dbReference>
<reference evidence="2 3" key="1">
    <citation type="submission" date="2016-10" db="EMBL/GenBank/DDBJ databases">
        <authorList>
            <person name="de Groot N.N."/>
        </authorList>
    </citation>
    <scope>NUCLEOTIDE SEQUENCE [LARGE SCALE GENOMIC DNA]</scope>
    <source>
        <strain evidence="2 3">DSM 12272</strain>
    </source>
</reference>
<dbReference type="GeneID" id="65310974"/>
<reference evidence="1 4" key="2">
    <citation type="submission" date="2020-08" db="EMBL/GenBank/DDBJ databases">
        <title>Clostridia isolated from Swiss meat.</title>
        <authorList>
            <person name="Wambui J."/>
            <person name="Stevens M.J.A."/>
            <person name="Stephan R."/>
        </authorList>
    </citation>
    <scope>NUCLEOTIDE SEQUENCE [LARGE SCALE GENOMIC DNA]</scope>
    <source>
        <strain evidence="1 4">CM001</strain>
    </source>
</reference>
<proteinExistence type="predicted"/>
<dbReference type="AlphaFoldDB" id="A0A1H0NGL3"/>
<evidence type="ECO:0000313" key="3">
    <source>
        <dbReference type="Proteomes" id="UP000198597"/>
    </source>
</evidence>
<evidence type="ECO:0000313" key="1">
    <source>
        <dbReference type="EMBL" id="MBB6716056.1"/>
    </source>
</evidence>
<name>A0A1H0NGL3_9CLOT</name>
<dbReference type="STRING" id="94869.SAMN04488529_101825"/>
<evidence type="ECO:0000313" key="2">
    <source>
        <dbReference type="EMBL" id="SDO91902.1"/>
    </source>
</evidence>
<organism evidence="2 3">
    <name type="scientific">Clostridium gasigenes</name>
    <dbReference type="NCBI Taxonomy" id="94869"/>
    <lineage>
        <taxon>Bacteria</taxon>
        <taxon>Bacillati</taxon>
        <taxon>Bacillota</taxon>
        <taxon>Clostridia</taxon>
        <taxon>Eubacteriales</taxon>
        <taxon>Clostridiaceae</taxon>
        <taxon>Clostridium</taxon>
    </lineage>
</organism>